<evidence type="ECO:0008006" key="4">
    <source>
        <dbReference type="Google" id="ProtNLM"/>
    </source>
</evidence>
<proteinExistence type="predicted"/>
<dbReference type="OrthoDB" id="9763857at2"/>
<dbReference type="SUPFAM" id="SSF55073">
    <property type="entry name" value="Nucleotide cyclase"/>
    <property type="match status" value="1"/>
</dbReference>
<dbReference type="Proteomes" id="UP000298180">
    <property type="component" value="Unassembled WGS sequence"/>
</dbReference>
<name>A0A4Z0BL96_9BURK</name>
<keyword evidence="3" id="KW-1185">Reference proteome</keyword>
<dbReference type="RefSeq" id="WP_135265405.1">
    <property type="nucleotide sequence ID" value="NZ_SMLM01000004.1"/>
</dbReference>
<gene>
    <name evidence="2" type="ORF">EZ313_21650</name>
</gene>
<dbReference type="InterPro" id="IPR029787">
    <property type="entry name" value="Nucleotide_cyclase"/>
</dbReference>
<evidence type="ECO:0000256" key="1">
    <source>
        <dbReference type="SAM" id="MobiDB-lite"/>
    </source>
</evidence>
<sequence>MSKDERPFDEPAAQAGEATAGESDGSSPVALERRTLTLLFVEHLPVEMRTEVLDEELEMQLEWLAARHHGIRDRLAPSGGASLFFDDAVDCVRMAMALQHSAAPLRLRMGISTASCQIARFSRGGEAFATLLGAEGELAARVAAGASAGSILISPSTYTLVRDAVHADSRDCLLAEELDTHHQPLASITATPTRPGGEFSTFAGLGVY</sequence>
<dbReference type="EMBL" id="SMLM01000004">
    <property type="protein sequence ID" value="TFY99179.1"/>
    <property type="molecule type" value="Genomic_DNA"/>
</dbReference>
<comment type="caution">
    <text evidence="2">The sequence shown here is derived from an EMBL/GenBank/DDBJ whole genome shotgun (WGS) entry which is preliminary data.</text>
</comment>
<dbReference type="Gene3D" id="3.30.70.1230">
    <property type="entry name" value="Nucleotide cyclase"/>
    <property type="match status" value="1"/>
</dbReference>
<organism evidence="2 3">
    <name type="scientific">Ramlibacter henchirensis</name>
    <dbReference type="NCBI Taxonomy" id="204072"/>
    <lineage>
        <taxon>Bacteria</taxon>
        <taxon>Pseudomonadati</taxon>
        <taxon>Pseudomonadota</taxon>
        <taxon>Betaproteobacteria</taxon>
        <taxon>Burkholderiales</taxon>
        <taxon>Comamonadaceae</taxon>
        <taxon>Ramlibacter</taxon>
    </lineage>
</organism>
<evidence type="ECO:0000313" key="2">
    <source>
        <dbReference type="EMBL" id="TFY99179.1"/>
    </source>
</evidence>
<evidence type="ECO:0000313" key="3">
    <source>
        <dbReference type="Proteomes" id="UP000298180"/>
    </source>
</evidence>
<accession>A0A4Z0BL96</accession>
<reference evidence="2 3" key="1">
    <citation type="submission" date="2019-03" db="EMBL/GenBank/DDBJ databases">
        <title>Ramlibacter henchirensis DSM 14656, whole genome shotgun sequence.</title>
        <authorList>
            <person name="Zhang X."/>
            <person name="Feng G."/>
            <person name="Zhu H."/>
        </authorList>
    </citation>
    <scope>NUCLEOTIDE SEQUENCE [LARGE SCALE GENOMIC DNA]</scope>
    <source>
        <strain evidence="2 3">DSM 14656</strain>
    </source>
</reference>
<dbReference type="AlphaFoldDB" id="A0A4Z0BL96"/>
<feature type="region of interest" description="Disordered" evidence="1">
    <location>
        <begin position="1"/>
        <end position="28"/>
    </location>
</feature>
<protein>
    <recommendedName>
        <fullName evidence="4">Adenylate/guanylate cyclase domain-containing protein</fullName>
    </recommendedName>
</protein>